<name>A0ACB0FGW4_RANTA</name>
<dbReference type="Proteomes" id="UP001162501">
    <property type="component" value="Chromosome 6"/>
</dbReference>
<organism evidence="1 2">
    <name type="scientific">Rangifer tarandus platyrhynchus</name>
    <name type="common">Svalbard reindeer</name>
    <dbReference type="NCBI Taxonomy" id="3082113"/>
    <lineage>
        <taxon>Eukaryota</taxon>
        <taxon>Metazoa</taxon>
        <taxon>Chordata</taxon>
        <taxon>Craniata</taxon>
        <taxon>Vertebrata</taxon>
        <taxon>Euteleostomi</taxon>
        <taxon>Mammalia</taxon>
        <taxon>Eutheria</taxon>
        <taxon>Laurasiatheria</taxon>
        <taxon>Artiodactyla</taxon>
        <taxon>Ruminantia</taxon>
        <taxon>Pecora</taxon>
        <taxon>Cervidae</taxon>
        <taxon>Odocoileinae</taxon>
        <taxon>Rangifer</taxon>
    </lineage>
</organism>
<dbReference type="EMBL" id="OX596090">
    <property type="protein sequence ID" value="CAI9711261.1"/>
    <property type="molecule type" value="Genomic_DNA"/>
</dbReference>
<accession>A0ACB0FGW4</accession>
<protein>
    <submittedName>
        <fullName evidence="1">Uncharacterized protein</fullName>
    </submittedName>
</protein>
<gene>
    <name evidence="1" type="ORF">MRATA1EN3_LOCUS22474</name>
</gene>
<sequence length="147" mass="16026">MGSASPRVLPPAHLPWMLSWPRLFLLRQGLRFPSEAHGPLSRSTESPRTGSGLGEAGVPGARRLAAQRRSIMRWACLRYEERQLHTRSCSDNAACVKTSAWGPGAAEGLQPAPAPALSPSVGKGRAWRRDPPFHLDSQLRPPPTTHL</sequence>
<proteinExistence type="predicted"/>
<evidence type="ECO:0000313" key="2">
    <source>
        <dbReference type="Proteomes" id="UP001162501"/>
    </source>
</evidence>
<evidence type="ECO:0000313" key="1">
    <source>
        <dbReference type="EMBL" id="CAI9711261.1"/>
    </source>
</evidence>
<reference evidence="1" key="1">
    <citation type="submission" date="2023-05" db="EMBL/GenBank/DDBJ databases">
        <authorList>
            <consortium name="ELIXIR-Norway"/>
        </authorList>
    </citation>
    <scope>NUCLEOTIDE SEQUENCE</scope>
</reference>